<feature type="compositionally biased region" description="Low complexity" evidence="2">
    <location>
        <begin position="264"/>
        <end position="275"/>
    </location>
</feature>
<dbReference type="GO" id="GO:1901981">
    <property type="term" value="F:phosphatidylinositol phosphate binding"/>
    <property type="evidence" value="ECO:0007669"/>
    <property type="project" value="TreeGrafter"/>
</dbReference>
<dbReference type="Proteomes" id="UP000694543">
    <property type="component" value="Unplaced"/>
</dbReference>
<dbReference type="Pfam" id="PF13901">
    <property type="entry name" value="RH_dom"/>
    <property type="match status" value="1"/>
</dbReference>
<dbReference type="InterPro" id="IPR052428">
    <property type="entry name" value="Autophagy_HostDef_Reg"/>
</dbReference>
<dbReference type="Pfam" id="PF21054">
    <property type="entry name" value="RUBC_PIKBD"/>
    <property type="match status" value="1"/>
</dbReference>
<feature type="compositionally biased region" description="Acidic residues" evidence="2">
    <location>
        <begin position="124"/>
        <end position="135"/>
    </location>
</feature>
<dbReference type="InterPro" id="IPR048569">
    <property type="entry name" value="RUBC_PIKBD"/>
</dbReference>
<reference evidence="4" key="1">
    <citation type="submission" date="2025-08" db="UniProtKB">
        <authorList>
            <consortium name="Ensembl"/>
        </authorList>
    </citation>
    <scope>IDENTIFICATION</scope>
</reference>
<feature type="region of interest" description="Disordered" evidence="2">
    <location>
        <begin position="105"/>
        <end position="143"/>
    </location>
</feature>
<keyword evidence="1" id="KW-0072">Autophagy</keyword>
<dbReference type="Ensembl" id="ENSCPIT00010008879.1">
    <property type="protein sequence ID" value="ENSCPIP00010007521.1"/>
    <property type="gene ID" value="ENSCPIG00010005870.1"/>
</dbReference>
<dbReference type="PANTHER" id="PTHR45971:SF2">
    <property type="entry name" value="PROTEIN ASSOCIATED WITH UVRAG AS AUTOPHAGY ENHANCER"/>
    <property type="match status" value="1"/>
</dbReference>
<feature type="region of interest" description="Disordered" evidence="2">
    <location>
        <begin position="343"/>
        <end position="379"/>
    </location>
</feature>
<dbReference type="GO" id="GO:0061909">
    <property type="term" value="P:autophagosome-lysosome fusion"/>
    <property type="evidence" value="ECO:0007669"/>
    <property type="project" value="TreeGrafter"/>
</dbReference>
<proteinExistence type="predicted"/>
<feature type="compositionally biased region" description="Polar residues" evidence="2">
    <location>
        <begin position="347"/>
        <end position="361"/>
    </location>
</feature>
<evidence type="ECO:0000259" key="3">
    <source>
        <dbReference type="SMART" id="SM01175"/>
    </source>
</evidence>
<accession>A0A8C3LCH9</accession>
<evidence type="ECO:0000313" key="4">
    <source>
        <dbReference type="Ensembl" id="ENSCPIP00010007521.1"/>
    </source>
</evidence>
<dbReference type="SMART" id="SM01175">
    <property type="entry name" value="DUF4206"/>
    <property type="match status" value="1"/>
</dbReference>
<name>A0A8C3LCH9_CHRPC</name>
<feature type="region of interest" description="Disordered" evidence="2">
    <location>
        <begin position="257"/>
        <end position="281"/>
    </location>
</feature>
<evidence type="ECO:0000256" key="2">
    <source>
        <dbReference type="SAM" id="MobiDB-lite"/>
    </source>
</evidence>
<reference evidence="4" key="2">
    <citation type="submission" date="2025-09" db="UniProtKB">
        <authorList>
            <consortium name="Ensembl"/>
        </authorList>
    </citation>
    <scope>IDENTIFICATION</scope>
</reference>
<evidence type="ECO:0000313" key="5">
    <source>
        <dbReference type="Proteomes" id="UP000694543"/>
    </source>
</evidence>
<evidence type="ECO:0000256" key="1">
    <source>
        <dbReference type="ARBA" id="ARBA00023006"/>
    </source>
</evidence>
<feature type="compositionally biased region" description="Basic and acidic residues" evidence="2">
    <location>
        <begin position="112"/>
        <end position="123"/>
    </location>
</feature>
<protein>
    <submittedName>
        <fullName evidence="4">Rubicon like autophagy enhancer</fullName>
    </submittedName>
</protein>
<dbReference type="GO" id="GO:0097352">
    <property type="term" value="P:autophagosome maturation"/>
    <property type="evidence" value="ECO:0007669"/>
    <property type="project" value="TreeGrafter"/>
</dbReference>
<organism evidence="4 5">
    <name type="scientific">Chrysolophus pictus</name>
    <name type="common">Golden pheasant</name>
    <name type="synonym">Phasianus pictus</name>
    <dbReference type="NCBI Taxonomy" id="9089"/>
    <lineage>
        <taxon>Eukaryota</taxon>
        <taxon>Metazoa</taxon>
        <taxon>Chordata</taxon>
        <taxon>Craniata</taxon>
        <taxon>Vertebrata</taxon>
        <taxon>Euteleostomi</taxon>
        <taxon>Archelosauria</taxon>
        <taxon>Archosauria</taxon>
        <taxon>Dinosauria</taxon>
        <taxon>Saurischia</taxon>
        <taxon>Theropoda</taxon>
        <taxon>Coelurosauria</taxon>
        <taxon>Aves</taxon>
        <taxon>Neognathae</taxon>
        <taxon>Galloanserae</taxon>
        <taxon>Galliformes</taxon>
        <taxon>Phasianidae</taxon>
        <taxon>Phasianinae</taxon>
        <taxon>Chrysolophus</taxon>
    </lineage>
</organism>
<sequence>MNVSPSCLSMQWLGAFRQRGSDKLSDESLKVDFTESAFSSNLSVRINCLAPTPQISVLSDEYSRPAVIGHAGSLASYPDSAEAIKDILVSVLSASGLKPSLLSEHTSMQGAEHPDSDLERWEESSDGENDDDTDSDSAHQSTACTQTDVRFTRHGACWDNTNCDSSGPALDTFFHPCYSDKDPATSSLNGFALSDISPLKRDCFTQVTLTGGTVTSAVVHPEKECQNIFPEQDLALTRLPPDSSVSKPTDLFEYPAASEPAKVSNADSSSPSTSSQLEPFNQTGSASLLNLSAVPFNRTLQDIFVLPEDVEKENAHFFVADMIIASLEKMKCNILSQQAESWGMDETSGSDGSYHTDSELSSYPGEKKSDSSVASTDSGYEELEHLENLSVTSNERWSSEPGSNSAEATAQELCRAFRKHWLQTESAVQLSGCLSSSKQRSVKEEIPRELESSLNLAEEIKLLSKLRGSSGWSPPRSQIIFSIHPSVKRDAVVAAQNFTCVGCGTPIESKYIRRLRYCDYLGKYFCDCCHSYAQSAIPARILMKWDFKKYYVCNFSKHLLDSIWQQPIFNVSSINKALYTKSKEMDRVREAQEQLFHLKKLLKTCRFGESVLKEFERVPSHLTEELHLFSLDDLVKIKRGQLLPLLKEILKSSTSHVDGCELCQAKGFICEFCQSADLLFAYQISKCKRCTECKACFHKACFKAGGCPKCLRIAARRTLSETPSQVPL</sequence>
<dbReference type="PANTHER" id="PTHR45971">
    <property type="entry name" value="PHOX (PX) DOMAIN-CONTAINING PROTEIN"/>
    <property type="match status" value="1"/>
</dbReference>
<dbReference type="GO" id="GO:0000421">
    <property type="term" value="C:autophagosome membrane"/>
    <property type="evidence" value="ECO:0007669"/>
    <property type="project" value="TreeGrafter"/>
</dbReference>
<dbReference type="AlphaFoldDB" id="A0A8C3LCH9"/>
<dbReference type="InterPro" id="IPR025258">
    <property type="entry name" value="RH_dom"/>
</dbReference>
<feature type="domain" description="Rubicon Homology" evidence="3">
    <location>
        <begin position="516"/>
        <end position="717"/>
    </location>
</feature>
<dbReference type="GO" id="GO:0061910">
    <property type="term" value="P:autophagosome-endosome fusion"/>
    <property type="evidence" value="ECO:0007669"/>
    <property type="project" value="TreeGrafter"/>
</dbReference>
<keyword evidence="5" id="KW-1185">Reference proteome</keyword>